<dbReference type="Pfam" id="PF20437">
    <property type="entry name" value="LonC_helical"/>
    <property type="match status" value="1"/>
</dbReference>
<proteinExistence type="inferred from homology"/>
<dbReference type="InterPro" id="IPR046843">
    <property type="entry name" value="LonB_AAA-LID"/>
</dbReference>
<dbReference type="PRINTS" id="PR00830">
    <property type="entry name" value="ENDOLAPTASE"/>
</dbReference>
<organism evidence="5 6">
    <name type="scientific">Desulfotignum balticum</name>
    <dbReference type="NCBI Taxonomy" id="115781"/>
    <lineage>
        <taxon>Bacteria</taxon>
        <taxon>Pseudomonadati</taxon>
        <taxon>Thermodesulfobacteriota</taxon>
        <taxon>Desulfobacteria</taxon>
        <taxon>Desulfobacterales</taxon>
        <taxon>Desulfobacteraceae</taxon>
        <taxon>Desulfotignum</taxon>
    </lineage>
</organism>
<evidence type="ECO:0000256" key="2">
    <source>
        <dbReference type="PROSITE-ProRule" id="PRU01122"/>
    </source>
</evidence>
<dbReference type="InterPro" id="IPR008269">
    <property type="entry name" value="Lon_proteolytic"/>
</dbReference>
<dbReference type="GO" id="GO:0004252">
    <property type="term" value="F:serine-type endopeptidase activity"/>
    <property type="evidence" value="ECO:0007669"/>
    <property type="project" value="UniProtKB-UniRule"/>
</dbReference>
<dbReference type="GO" id="GO:0030163">
    <property type="term" value="P:protein catabolic process"/>
    <property type="evidence" value="ECO:0007669"/>
    <property type="project" value="InterPro"/>
</dbReference>
<feature type="active site" evidence="2">
    <location>
        <position position="699"/>
    </location>
</feature>
<dbReference type="GO" id="GO:0006508">
    <property type="term" value="P:proteolysis"/>
    <property type="evidence" value="ECO:0007669"/>
    <property type="project" value="UniProtKB-KW"/>
</dbReference>
<dbReference type="GO" id="GO:0005524">
    <property type="term" value="F:ATP binding"/>
    <property type="evidence" value="ECO:0007669"/>
    <property type="project" value="InterPro"/>
</dbReference>
<dbReference type="Proteomes" id="UP000706172">
    <property type="component" value="Unassembled WGS sequence"/>
</dbReference>
<dbReference type="InterPro" id="IPR014721">
    <property type="entry name" value="Ribsml_uS5_D2-typ_fold_subgr"/>
</dbReference>
<keyword evidence="3" id="KW-0175">Coiled coil</keyword>
<name>A0A931GDD2_9BACT</name>
<dbReference type="SUPFAM" id="SSF52540">
    <property type="entry name" value="P-loop containing nucleoside triphosphate hydrolases"/>
    <property type="match status" value="1"/>
</dbReference>
<reference evidence="5" key="1">
    <citation type="submission" date="2020-07" db="EMBL/GenBank/DDBJ databases">
        <title>Severe corrosion of carbon steel in oil field produced water can be linked to methanogenic archaea containing a special type of NiFe hydrogenase.</title>
        <authorList>
            <person name="Lahme S."/>
            <person name="Mand J."/>
            <person name="Longwell J."/>
            <person name="Smith R."/>
            <person name="Enning D."/>
        </authorList>
    </citation>
    <scope>NUCLEOTIDE SEQUENCE</scope>
    <source>
        <strain evidence="5">MIC098Bin6</strain>
    </source>
</reference>
<dbReference type="Pfam" id="PF05362">
    <property type="entry name" value="Lon_C"/>
    <property type="match status" value="1"/>
</dbReference>
<dbReference type="EC" id="3.4.21.53" evidence="2"/>
<dbReference type="EMBL" id="JACCQK010000190">
    <property type="protein sequence ID" value="MBG0779057.1"/>
    <property type="molecule type" value="Genomic_DNA"/>
</dbReference>
<keyword evidence="2" id="KW-0720">Serine protease</keyword>
<protein>
    <recommendedName>
        <fullName evidence="2">endopeptidase La</fullName>
        <ecNumber evidence="2">3.4.21.53</ecNumber>
    </recommendedName>
</protein>
<dbReference type="Gene3D" id="3.40.50.300">
    <property type="entry name" value="P-loop containing nucleotide triphosphate hydrolases"/>
    <property type="match status" value="2"/>
</dbReference>
<dbReference type="GO" id="GO:0004176">
    <property type="term" value="F:ATP-dependent peptidase activity"/>
    <property type="evidence" value="ECO:0007669"/>
    <property type="project" value="UniProtKB-UniRule"/>
</dbReference>
<dbReference type="SUPFAM" id="SSF54211">
    <property type="entry name" value="Ribosomal protein S5 domain 2-like"/>
    <property type="match status" value="1"/>
</dbReference>
<dbReference type="Gene3D" id="3.30.230.10">
    <property type="match status" value="1"/>
</dbReference>
<comment type="similarity">
    <text evidence="2">Belongs to the peptidase S16 family.</text>
</comment>
<dbReference type="AlphaFoldDB" id="A0A931GDD2"/>
<dbReference type="Pfam" id="PF13654">
    <property type="entry name" value="AAA_32"/>
    <property type="match status" value="1"/>
</dbReference>
<dbReference type="InterPro" id="IPR027417">
    <property type="entry name" value="P-loop_NTPase"/>
</dbReference>
<keyword evidence="1 2" id="KW-0645">Protease</keyword>
<comment type="caution">
    <text evidence="5">The sequence shown here is derived from an EMBL/GenBank/DDBJ whole genome shotgun (WGS) entry which is preliminary data.</text>
</comment>
<evidence type="ECO:0000313" key="6">
    <source>
        <dbReference type="Proteomes" id="UP000706172"/>
    </source>
</evidence>
<evidence type="ECO:0000256" key="1">
    <source>
        <dbReference type="ARBA" id="ARBA00022670"/>
    </source>
</evidence>
<evidence type="ECO:0000259" key="4">
    <source>
        <dbReference type="PROSITE" id="PS51786"/>
    </source>
</evidence>
<feature type="domain" description="Lon proteolytic" evidence="4">
    <location>
        <begin position="566"/>
        <end position="761"/>
    </location>
</feature>
<evidence type="ECO:0000256" key="3">
    <source>
        <dbReference type="SAM" id="Coils"/>
    </source>
</evidence>
<evidence type="ECO:0000313" key="5">
    <source>
        <dbReference type="EMBL" id="MBG0779057.1"/>
    </source>
</evidence>
<dbReference type="PROSITE" id="PS51786">
    <property type="entry name" value="LON_PROTEOLYTIC"/>
    <property type="match status" value="1"/>
</dbReference>
<accession>A0A931GDD2</accession>
<dbReference type="InterPro" id="IPR041699">
    <property type="entry name" value="AAA_32"/>
</dbReference>
<keyword evidence="2" id="KW-0378">Hydrolase</keyword>
<feature type="active site" evidence="2">
    <location>
        <position position="656"/>
    </location>
</feature>
<sequence>MVLMDEYRVNTADLARQCQDDPFDFTTTADLAPLDSVIGQRRAVEAIHFGLNMKGPGYHIFITGLEGTGRTTITREILTTHAKKRETPEDLCLVNNFEDPYQPRVMALPTGSAVFFSNKMTRFIEALKTNLPLAFEQKTFVEKQARIKKKMADVQDRIMSRVAAAAEKKDIKIVRTDEGYQAVPLQEGEPVSPEAFSALEPERRTAIEKDLARVQQQMKDAVAQIQQQAKKTQQAYQELLVETAGALFSREMDLLFTDFDDRPQARKFLEEAKKDLTDHLPLLLSSLDPDTDQGTETTEMLEFLDKRYQVNVLVDRRGEHGAPVIFEPAPTFQNLFGKIEKMPVQGMVSTDFTMVQAGSLLRANKGFLVLEIDAVLRHPEVWETLKTTLQNKKMYIQDPPDQSGPAMASLRPDPIDLDVKVVLVGGYEIFRALQGADPKFNRIFKVRADFDYEVDVSRENLFNYARFIARACETENLPAFTSCGVTAVVEYGSRMAESKYKLSLRFGRILDLLKEAAFWADRDQAKAVTAEHVARALNAFRFRHNLYEEKVQEKYDDHSILIDLTGSVTGQVNALAVYQVGDLAFGRPSRITAESYMGKPGIINVEHEADLSGQTHDKGVMIIAGFLGRMFAQEYPLSVSVSITFEQSYSGVDGDSASSTELYAVLSSLSGYPIRQGIAVTGSVNQKGQIQSIGGVNEKIEGFFDVCAGRGLTGDQGVMIPSANIRNLMLRKDVVDAVDQGRFHIYHVSTIEQGIEVLTGVPAGRADEGAMFPENTVFGAVQQKLKKFHDQTTPGPWSGR</sequence>
<dbReference type="Pfam" id="PF20436">
    <property type="entry name" value="LonB_AAA-LID"/>
    <property type="match status" value="1"/>
</dbReference>
<dbReference type="InterPro" id="IPR027065">
    <property type="entry name" value="Lon_Prtase"/>
</dbReference>
<dbReference type="Gene3D" id="1.10.8.60">
    <property type="match status" value="1"/>
</dbReference>
<dbReference type="InterPro" id="IPR020568">
    <property type="entry name" value="Ribosomal_Su5_D2-typ_SF"/>
</dbReference>
<feature type="coiled-coil region" evidence="3">
    <location>
        <begin position="204"/>
        <end position="242"/>
    </location>
</feature>
<dbReference type="InterPro" id="IPR046844">
    <property type="entry name" value="Lon-like_helical"/>
</dbReference>
<gene>
    <name evidence="5" type="ORF">H0S81_03940</name>
</gene>
<comment type="catalytic activity">
    <reaction evidence="2">
        <text>Hydrolysis of proteins in presence of ATP.</text>
        <dbReference type="EC" id="3.4.21.53"/>
    </reaction>
</comment>
<dbReference type="PANTHER" id="PTHR10046">
    <property type="entry name" value="ATP DEPENDENT LON PROTEASE FAMILY MEMBER"/>
    <property type="match status" value="1"/>
</dbReference>